<evidence type="ECO:0000313" key="2">
    <source>
        <dbReference type="EMBL" id="SFK90848.1"/>
    </source>
</evidence>
<dbReference type="EMBL" id="FOSN01000051">
    <property type="protein sequence ID" value="SFK90848.1"/>
    <property type="molecule type" value="Genomic_DNA"/>
</dbReference>
<dbReference type="STRING" id="1612308.SAMN05444581_1516"/>
<proteinExistence type="predicted"/>
<feature type="signal peptide" evidence="1">
    <location>
        <begin position="1"/>
        <end position="28"/>
    </location>
</feature>
<organism evidence="2 3">
    <name type="scientific">Methylocapsa palsarum</name>
    <dbReference type="NCBI Taxonomy" id="1612308"/>
    <lineage>
        <taxon>Bacteria</taxon>
        <taxon>Pseudomonadati</taxon>
        <taxon>Pseudomonadota</taxon>
        <taxon>Alphaproteobacteria</taxon>
        <taxon>Hyphomicrobiales</taxon>
        <taxon>Beijerinckiaceae</taxon>
        <taxon>Methylocapsa</taxon>
    </lineage>
</organism>
<sequence>MKPQLSVRLPRRRPPFIFLIVAPLAGCAAYPVPTTVDVAGMANPEIALRDGIDEVEREMNRIGRLHPGASPRVAPPIVPGELEKVIAFEWNGSLDEGVTKLAHSIGYTVAISAPSNPQPVMIGISAGPERVYEIFEQIGANAGALATIEVDPQHHSVQVIHHV</sequence>
<reference evidence="2 3" key="1">
    <citation type="submission" date="2016-10" db="EMBL/GenBank/DDBJ databases">
        <authorList>
            <person name="de Groot N.N."/>
        </authorList>
    </citation>
    <scope>NUCLEOTIDE SEQUENCE [LARGE SCALE GENOMIC DNA]</scope>
    <source>
        <strain evidence="2 3">NE2</strain>
    </source>
</reference>
<dbReference type="AlphaFoldDB" id="A0A1I4DB44"/>
<name>A0A1I4DB44_9HYPH</name>
<keyword evidence="1" id="KW-0732">Signal</keyword>
<dbReference type="Gene3D" id="3.55.50.60">
    <property type="entry name" value="DotD protein"/>
    <property type="match status" value="1"/>
</dbReference>
<dbReference type="InterPro" id="IPR031817">
    <property type="entry name" value="DotD"/>
</dbReference>
<evidence type="ECO:0000313" key="3">
    <source>
        <dbReference type="Proteomes" id="UP000198755"/>
    </source>
</evidence>
<dbReference type="Proteomes" id="UP000198755">
    <property type="component" value="Unassembled WGS sequence"/>
</dbReference>
<dbReference type="Pfam" id="PF16816">
    <property type="entry name" value="DotD"/>
    <property type="match status" value="1"/>
</dbReference>
<dbReference type="RefSeq" id="WP_175492714.1">
    <property type="nucleotide sequence ID" value="NZ_FOSN01000051.1"/>
</dbReference>
<dbReference type="InterPro" id="IPR038140">
    <property type="entry name" value="DotD_sf"/>
</dbReference>
<feature type="chain" id="PRO_5011716410" evidence="1">
    <location>
        <begin position="29"/>
        <end position="163"/>
    </location>
</feature>
<keyword evidence="3" id="KW-1185">Reference proteome</keyword>
<protein>
    <submittedName>
        <fullName evidence="2">Defect in organelle trafficking protein DotD</fullName>
    </submittedName>
</protein>
<accession>A0A1I4DB44</accession>
<evidence type="ECO:0000256" key="1">
    <source>
        <dbReference type="SAM" id="SignalP"/>
    </source>
</evidence>
<gene>
    <name evidence="2" type="ORF">SAMN05444581_1516</name>
</gene>